<evidence type="ECO:0000313" key="1">
    <source>
        <dbReference type="EMBL" id="SCB85067.1"/>
    </source>
</evidence>
<name>A0A1C3ZRI7_9BACT</name>
<sequence>MNEHYFTVILTKNEGNLRLLAVNIRELLQIQH</sequence>
<dbReference type="EMBL" id="FMAR01000001">
    <property type="protein sequence ID" value="SCB85067.1"/>
    <property type="molecule type" value="Genomic_DNA"/>
</dbReference>
<gene>
    <name evidence="1" type="ORF">GA0116948_101523</name>
</gene>
<proteinExistence type="predicted"/>
<reference evidence="1 2" key="1">
    <citation type="submission" date="2016-08" db="EMBL/GenBank/DDBJ databases">
        <authorList>
            <person name="Seilhamer J.J."/>
        </authorList>
    </citation>
    <scope>NUCLEOTIDE SEQUENCE [LARGE SCALE GENOMIC DNA]</scope>
    <source>
        <strain evidence="1 2">A37T2</strain>
    </source>
</reference>
<dbReference type="Proteomes" id="UP000242818">
    <property type="component" value="Unassembled WGS sequence"/>
</dbReference>
<accession>A0A1C3ZRI7</accession>
<dbReference type="STRING" id="1335309.GA0116948_101523"/>
<organism evidence="1 2">
    <name type="scientific">Chitinophaga costaii</name>
    <dbReference type="NCBI Taxonomy" id="1335309"/>
    <lineage>
        <taxon>Bacteria</taxon>
        <taxon>Pseudomonadati</taxon>
        <taxon>Bacteroidota</taxon>
        <taxon>Chitinophagia</taxon>
        <taxon>Chitinophagales</taxon>
        <taxon>Chitinophagaceae</taxon>
        <taxon>Chitinophaga</taxon>
    </lineage>
</organism>
<dbReference type="AlphaFoldDB" id="A0A1C3ZRI7"/>
<evidence type="ECO:0000313" key="2">
    <source>
        <dbReference type="Proteomes" id="UP000242818"/>
    </source>
</evidence>
<keyword evidence="2" id="KW-1185">Reference proteome</keyword>
<protein>
    <submittedName>
        <fullName evidence="1">Uncharacterized protein</fullName>
    </submittedName>
</protein>